<evidence type="ECO:0000313" key="3">
    <source>
        <dbReference type="Proteomes" id="UP001432322"/>
    </source>
</evidence>
<dbReference type="EMBL" id="BTSY01000190">
    <property type="protein sequence ID" value="GMT37602.1"/>
    <property type="molecule type" value="Genomic_DNA"/>
</dbReference>
<organism evidence="1 3">
    <name type="scientific">Pristionchus fissidentatus</name>
    <dbReference type="NCBI Taxonomy" id="1538716"/>
    <lineage>
        <taxon>Eukaryota</taxon>
        <taxon>Metazoa</taxon>
        <taxon>Ecdysozoa</taxon>
        <taxon>Nematoda</taxon>
        <taxon>Chromadorea</taxon>
        <taxon>Rhabditida</taxon>
        <taxon>Rhabditina</taxon>
        <taxon>Diplogasteromorpha</taxon>
        <taxon>Diplogasteroidea</taxon>
        <taxon>Neodiplogasteridae</taxon>
        <taxon>Pristionchus</taxon>
    </lineage>
</organism>
<dbReference type="AlphaFoldDB" id="A0AAV5W6U8"/>
<dbReference type="Proteomes" id="UP001432322">
    <property type="component" value="Unassembled WGS sequence"/>
</dbReference>
<reference evidence="1" key="1">
    <citation type="submission" date="2023-10" db="EMBL/GenBank/DDBJ databases">
        <title>Genome assembly of Pristionchus species.</title>
        <authorList>
            <person name="Yoshida K."/>
            <person name="Sommer R.J."/>
        </authorList>
    </citation>
    <scope>NUCLEOTIDE SEQUENCE</scope>
    <source>
        <strain evidence="1">RS5133</strain>
    </source>
</reference>
<evidence type="ECO:0000313" key="1">
    <source>
        <dbReference type="EMBL" id="GMT25599.1"/>
    </source>
</evidence>
<feature type="non-terminal residue" evidence="1">
    <location>
        <position position="1"/>
    </location>
</feature>
<accession>A0AAV5W6U8</accession>
<comment type="caution">
    <text evidence="1">The sequence shown here is derived from an EMBL/GenBank/DDBJ whole genome shotgun (WGS) entry which is preliminary data.</text>
</comment>
<proteinExistence type="predicted"/>
<name>A0AAV5W6U8_9BILA</name>
<keyword evidence="3" id="KW-1185">Reference proteome</keyword>
<protein>
    <recommendedName>
        <fullName evidence="4">Endonuclease/exonuclease/phosphatase domain-containing protein</fullName>
    </recommendedName>
</protein>
<sequence length="208" mass="23478">KINHFRMAEAKAARAGCVEAIWKRKAKSTLQESLADIINSATDELDKLDTNNQIDDSSSFNIKYFLNSLEYEAFVEEKGSQLNFEFIRRFVHGKINRQINPRGGDAGQFRDIRICDLEEGATRCLLWNAGSNCLRQLDDLLKLERLIDKIEPDILLLNEITLTERNKDLFVDKMAGLGYNVAVSIAPSYKPGKVRTQRGSAILAKRAG</sequence>
<dbReference type="EMBL" id="BTSY01000004">
    <property type="protein sequence ID" value="GMT25599.1"/>
    <property type="molecule type" value="Genomic_DNA"/>
</dbReference>
<gene>
    <name evidence="1" type="ORF">PFISCL1PPCAC_16896</name>
    <name evidence="2" type="ORF">PFISCL1PPCAC_28899</name>
</gene>
<evidence type="ECO:0000313" key="2">
    <source>
        <dbReference type="EMBL" id="GMT37602.1"/>
    </source>
</evidence>
<evidence type="ECO:0008006" key="4">
    <source>
        <dbReference type="Google" id="ProtNLM"/>
    </source>
</evidence>